<organism evidence="1">
    <name type="scientific">Opuntia streptacantha</name>
    <name type="common">Prickly pear cactus</name>
    <name type="synonym">Opuntia cardona</name>
    <dbReference type="NCBI Taxonomy" id="393608"/>
    <lineage>
        <taxon>Eukaryota</taxon>
        <taxon>Viridiplantae</taxon>
        <taxon>Streptophyta</taxon>
        <taxon>Embryophyta</taxon>
        <taxon>Tracheophyta</taxon>
        <taxon>Spermatophyta</taxon>
        <taxon>Magnoliopsida</taxon>
        <taxon>eudicotyledons</taxon>
        <taxon>Gunneridae</taxon>
        <taxon>Pentapetalae</taxon>
        <taxon>Caryophyllales</taxon>
        <taxon>Cactineae</taxon>
        <taxon>Cactaceae</taxon>
        <taxon>Opuntioideae</taxon>
        <taxon>Opuntia</taxon>
    </lineage>
</organism>
<name>A0A7C9D5T1_OPUST</name>
<protein>
    <submittedName>
        <fullName evidence="1">Uncharacterized protein</fullName>
    </submittedName>
</protein>
<dbReference type="AlphaFoldDB" id="A0A7C9D5T1"/>
<dbReference type="EMBL" id="GISG01089679">
    <property type="protein sequence ID" value="MBA4634182.1"/>
    <property type="molecule type" value="Transcribed_RNA"/>
</dbReference>
<sequence>MQKMPHKNLCIFFTMETLPKREPSVNELSNFDLQDLYLCVSFCKLNRCMPGEDLSLLKLEIYIFHGLKHQVEWPSLISFMWKVQRSLHHMSPLRLPKDKSLQTPGSTALSLKLMTPLSYPHLLRVTLDVNLNQMSYLLMEMAMA</sequence>
<proteinExistence type="predicted"/>
<accession>A0A7C9D5T1</accession>
<reference evidence="1" key="2">
    <citation type="submission" date="2020-07" db="EMBL/GenBank/DDBJ databases">
        <authorList>
            <person name="Vera ALvarez R."/>
            <person name="Arias-Moreno D.M."/>
            <person name="Jimenez-Jacinto V."/>
            <person name="Jimenez-Bremont J.F."/>
            <person name="Swaminathan K."/>
            <person name="Moose S.P."/>
            <person name="Guerrero-Gonzalez M.L."/>
            <person name="Marino-Ramirez L."/>
            <person name="Landsman D."/>
            <person name="Rodriguez-Kessler M."/>
            <person name="Delgado-Sanchez P."/>
        </authorList>
    </citation>
    <scope>NUCLEOTIDE SEQUENCE</scope>
    <source>
        <tissue evidence="1">Cladode</tissue>
    </source>
</reference>
<reference evidence="1" key="1">
    <citation type="journal article" date="2013" name="J. Plant Res.">
        <title>Effect of fungi and light on seed germination of three Opuntia species from semiarid lands of central Mexico.</title>
        <authorList>
            <person name="Delgado-Sanchez P."/>
            <person name="Jimenez-Bremont J.F."/>
            <person name="Guerrero-Gonzalez Mde L."/>
            <person name="Flores J."/>
        </authorList>
    </citation>
    <scope>NUCLEOTIDE SEQUENCE</scope>
    <source>
        <tissue evidence="1">Cladode</tissue>
    </source>
</reference>
<evidence type="ECO:0000313" key="1">
    <source>
        <dbReference type="EMBL" id="MBA4634182.1"/>
    </source>
</evidence>